<feature type="binding site" evidence="4">
    <location>
        <position position="149"/>
    </location>
    <ligand>
        <name>phosphate</name>
        <dbReference type="ChEBI" id="CHEBI:43474"/>
    </ligand>
</feature>
<accession>A0AAN8SE28</accession>
<dbReference type="InterPro" id="IPR035994">
    <property type="entry name" value="Nucleoside_phosphorylase_sf"/>
</dbReference>
<keyword evidence="3 5" id="KW-0808">Transferase</keyword>
<dbReference type="GO" id="GO:0006218">
    <property type="term" value="P:uridine catabolic process"/>
    <property type="evidence" value="ECO:0007669"/>
    <property type="project" value="TreeGrafter"/>
</dbReference>
<dbReference type="InterPro" id="IPR000845">
    <property type="entry name" value="Nucleoside_phosphorylase_d"/>
</dbReference>
<comment type="caution">
    <text evidence="7">The sequence shown here is derived from an EMBL/GenBank/DDBJ whole genome shotgun (WGS) entry which is preliminary data.</text>
</comment>
<keyword evidence="2 5" id="KW-0328">Glycosyltransferase</keyword>
<dbReference type="Proteomes" id="UP001372834">
    <property type="component" value="Unassembled WGS sequence"/>
</dbReference>
<feature type="binding site" evidence="4">
    <location>
        <begin position="193"/>
        <end position="196"/>
    </location>
    <ligand>
        <name>phosphate</name>
        <dbReference type="ChEBI" id="CHEBI:43474"/>
    </ligand>
</feature>
<dbReference type="Gene3D" id="3.40.50.1580">
    <property type="entry name" value="Nucleoside phosphorylase domain"/>
    <property type="match status" value="1"/>
</dbReference>
<evidence type="ECO:0000313" key="8">
    <source>
        <dbReference type="Proteomes" id="UP001372834"/>
    </source>
</evidence>
<evidence type="ECO:0000256" key="5">
    <source>
        <dbReference type="RuleBase" id="RU361131"/>
    </source>
</evidence>
<dbReference type="AlphaFoldDB" id="A0AAN8SE28"/>
<dbReference type="EC" id="2.4.2.3" evidence="5"/>
<proteinExistence type="inferred from homology"/>
<feature type="binding site" evidence="4">
    <location>
        <position position="274"/>
    </location>
    <ligand>
        <name>substrate</name>
    </ligand>
</feature>
<comment type="similarity">
    <text evidence="1 5">Belongs to the PNP/UDP phosphorylase family.</text>
</comment>
<protein>
    <recommendedName>
        <fullName evidence="5">Uridine phosphorylase</fullName>
        <ecNumber evidence="5">2.4.2.3</ecNumber>
    </recommendedName>
</protein>
<dbReference type="CDD" id="cd17763">
    <property type="entry name" value="UP_hUPP-like"/>
    <property type="match status" value="1"/>
</dbReference>
<dbReference type="InterPro" id="IPR018016">
    <property type="entry name" value="Nucleoside_phosphorylase_CS"/>
</dbReference>
<dbReference type="Pfam" id="PF01048">
    <property type="entry name" value="PNP_UDP_1"/>
    <property type="match status" value="1"/>
</dbReference>
<comment type="pathway">
    <text evidence="5">Pyrimidine metabolism; UMP biosynthesis via salvage pathway; uracil from uridine (phosphorylase route): step 1/1.</text>
</comment>
<feature type="binding site" evidence="4">
    <location>
        <position position="272"/>
    </location>
    <ligand>
        <name>substrate</name>
    </ligand>
</feature>
<dbReference type="GO" id="GO:0009166">
    <property type="term" value="P:nucleotide catabolic process"/>
    <property type="evidence" value="ECO:0007669"/>
    <property type="project" value="InterPro"/>
</dbReference>
<dbReference type="PANTHER" id="PTHR43691:SF11">
    <property type="entry name" value="FI09636P-RELATED"/>
    <property type="match status" value="1"/>
</dbReference>
<dbReference type="PANTHER" id="PTHR43691">
    <property type="entry name" value="URIDINE PHOSPHORYLASE"/>
    <property type="match status" value="1"/>
</dbReference>
<dbReference type="InterPro" id="IPR010059">
    <property type="entry name" value="Uridine_phosphorylase_euk"/>
</dbReference>
<dbReference type="EMBL" id="JAWJWE010000001">
    <property type="protein sequence ID" value="KAK6644241.1"/>
    <property type="molecule type" value="Genomic_DNA"/>
</dbReference>
<dbReference type="GO" id="GO:0005829">
    <property type="term" value="C:cytosol"/>
    <property type="evidence" value="ECO:0007669"/>
    <property type="project" value="TreeGrafter"/>
</dbReference>
<dbReference type="GO" id="GO:0004850">
    <property type="term" value="F:uridine phosphorylase activity"/>
    <property type="evidence" value="ECO:0007669"/>
    <property type="project" value="UniProtKB-EC"/>
</dbReference>
<dbReference type="NCBIfam" id="TIGR01719">
    <property type="entry name" value="euk_UDPppase"/>
    <property type="match status" value="1"/>
</dbReference>
<evidence type="ECO:0000313" key="7">
    <source>
        <dbReference type="EMBL" id="KAK6644241.1"/>
    </source>
</evidence>
<gene>
    <name evidence="7" type="ORF">RUM43_000508</name>
</gene>
<dbReference type="PROSITE" id="PS01232">
    <property type="entry name" value="PNP_UDP_1"/>
    <property type="match status" value="1"/>
</dbReference>
<evidence type="ECO:0000259" key="6">
    <source>
        <dbReference type="Pfam" id="PF01048"/>
    </source>
</evidence>
<organism evidence="7 8">
    <name type="scientific">Polyplax serrata</name>
    <name type="common">Common mouse louse</name>
    <dbReference type="NCBI Taxonomy" id="468196"/>
    <lineage>
        <taxon>Eukaryota</taxon>
        <taxon>Metazoa</taxon>
        <taxon>Ecdysozoa</taxon>
        <taxon>Arthropoda</taxon>
        <taxon>Hexapoda</taxon>
        <taxon>Insecta</taxon>
        <taxon>Pterygota</taxon>
        <taxon>Neoptera</taxon>
        <taxon>Paraneoptera</taxon>
        <taxon>Psocodea</taxon>
        <taxon>Troctomorpha</taxon>
        <taxon>Phthiraptera</taxon>
        <taxon>Anoplura</taxon>
        <taxon>Polyplacidae</taxon>
        <taxon>Polyplax</taxon>
    </lineage>
</organism>
<comment type="function">
    <text evidence="5">Catalyzes the reversible phosphorylytic cleavage of uridine to uracil and ribose-1-phosphate which can then be utilized as carbon and energy sources or in the rescue of pyrimidine bases for nucleotide synthesis. Shows broad substrate specificity and can also accept deoxyuridine and other analogous compounds.</text>
</comment>
<comment type="catalytic activity">
    <reaction evidence="5">
        <text>uridine + phosphate = alpha-D-ribose 1-phosphate + uracil</text>
        <dbReference type="Rhea" id="RHEA:24388"/>
        <dbReference type="ChEBI" id="CHEBI:16704"/>
        <dbReference type="ChEBI" id="CHEBI:17568"/>
        <dbReference type="ChEBI" id="CHEBI:43474"/>
        <dbReference type="ChEBI" id="CHEBI:57720"/>
        <dbReference type="EC" id="2.4.2.3"/>
    </reaction>
</comment>
<sequence length="396" mass="44722">MPCNCHKIVSDSFLSPYASVEPVRNETVVILEDIANINKRKLELREENMMRFYCDCDSTANEDECTRYPDGSVRLRNPNIELMDQDILYHLALGSESHDLVSMFGDVKFVCLGGTPKRMEQFAFYIMEEIGHKLPSGTTLQDISRFSYRYSMYKVGPVLSISHGMGIPSVGILLHELIKLMYHAKVKDPIFFRIGTCGGIGMEGGTVVISEEAVDGLGRPFLEMPVLGKLVQRPAKLDRRVVRELKALADPEDPWQTVSGKTMCTYDFYEGQGRLDGAFCDFTEQDKMTYMESLNKTGIINIEMESLSFAALTHHAGIKSAVVCVTLLDRLKGDQVLAPKEVLDEWQQRPQKLVTKYIKKYLANKGRLSSVKGHGSMCVKSPRRFKLVQQESENYD</sequence>
<evidence type="ECO:0000256" key="2">
    <source>
        <dbReference type="ARBA" id="ARBA00022676"/>
    </source>
</evidence>
<dbReference type="SUPFAM" id="SSF53167">
    <property type="entry name" value="Purine and uridine phosphorylases"/>
    <property type="match status" value="1"/>
</dbReference>
<evidence type="ECO:0000256" key="1">
    <source>
        <dbReference type="ARBA" id="ARBA00010456"/>
    </source>
</evidence>
<feature type="domain" description="Nucleoside phosphorylase" evidence="6">
    <location>
        <begin position="108"/>
        <end position="359"/>
    </location>
</feature>
<reference evidence="7 8" key="1">
    <citation type="submission" date="2023-10" db="EMBL/GenBank/DDBJ databases">
        <title>Genomes of two closely related lineages of the louse Polyplax serrata with different host specificities.</title>
        <authorList>
            <person name="Martinu J."/>
            <person name="Tarabai H."/>
            <person name="Stefka J."/>
            <person name="Hypsa V."/>
        </authorList>
    </citation>
    <scope>NUCLEOTIDE SEQUENCE [LARGE SCALE GENOMIC DNA]</scope>
    <source>
        <strain evidence="7">HR10_N</strain>
    </source>
</reference>
<evidence type="ECO:0000256" key="3">
    <source>
        <dbReference type="ARBA" id="ARBA00022679"/>
    </source>
</evidence>
<evidence type="ECO:0000256" key="4">
    <source>
        <dbReference type="PIRSR" id="PIRSR610059-50"/>
    </source>
</evidence>
<name>A0AAN8SE28_POLSC</name>